<dbReference type="OMA" id="MPYIGRG"/>
<dbReference type="PRINTS" id="PR00080">
    <property type="entry name" value="SDRFAMILY"/>
</dbReference>
<protein>
    <recommendedName>
        <fullName evidence="7">Dehydrogenase/reductase SDR family member 11</fullName>
    </recommendedName>
</protein>
<reference evidence="4 6" key="2">
    <citation type="journal article" date="2013" name="Nature">
        <title>Insights into bilaterian evolution from three spiralian genomes.</title>
        <authorList>
            <person name="Simakov O."/>
            <person name="Marletaz F."/>
            <person name="Cho S.J."/>
            <person name="Edsinger-Gonzales E."/>
            <person name="Havlak P."/>
            <person name="Hellsten U."/>
            <person name="Kuo D.H."/>
            <person name="Larsson T."/>
            <person name="Lv J."/>
            <person name="Arendt D."/>
            <person name="Savage R."/>
            <person name="Osoegawa K."/>
            <person name="de Jong P."/>
            <person name="Grimwood J."/>
            <person name="Chapman J.A."/>
            <person name="Shapiro H."/>
            <person name="Aerts A."/>
            <person name="Otillar R.P."/>
            <person name="Terry A.Y."/>
            <person name="Boore J.L."/>
            <person name="Grigoriev I.V."/>
            <person name="Lindberg D.R."/>
            <person name="Seaver E.C."/>
            <person name="Weisblat D.A."/>
            <person name="Putnam N.H."/>
            <person name="Rokhsar D.S."/>
        </authorList>
    </citation>
    <scope>NUCLEOTIDE SEQUENCE</scope>
</reference>
<dbReference type="Proteomes" id="UP000015101">
    <property type="component" value="Unassembled WGS sequence"/>
</dbReference>
<dbReference type="InParanoid" id="T1G2M7"/>
<dbReference type="AlphaFoldDB" id="T1G2M7"/>
<dbReference type="RefSeq" id="XP_009014480.1">
    <property type="nucleotide sequence ID" value="XM_009016232.1"/>
</dbReference>
<evidence type="ECO:0000256" key="2">
    <source>
        <dbReference type="ARBA" id="ARBA00023002"/>
    </source>
</evidence>
<dbReference type="InterPro" id="IPR036291">
    <property type="entry name" value="NAD(P)-bd_dom_sf"/>
</dbReference>
<dbReference type="FunFam" id="3.40.50.720:FF:000047">
    <property type="entry name" value="NADP-dependent L-serine/L-allo-threonine dehydrogenase"/>
    <property type="match status" value="1"/>
</dbReference>
<proteinExistence type="inferred from homology"/>
<dbReference type="Pfam" id="PF00106">
    <property type="entry name" value="adh_short"/>
    <property type="match status" value="1"/>
</dbReference>
<keyword evidence="6" id="KW-1185">Reference proteome</keyword>
<sequence length="249" mass="27497">MEKWHDRVALVTGASSGIGWAVASKLASCGVKVIACARNYEKLQELEQLGHPNQITPIKCDLTSEEEILAMFERISKDHGGVDICINNAGLTHSAPLLSSKTENWKDILDVNVLALCICTRESIKQMKKRKIDDGFIINICSMAGHRMLKSPNNHFYMATKQMVKALTEGVHNELRAMKSNIRVTQISPAVTETEFFVRGLGSKVAEQIFKANPPLQANNIADAVIYALTQPPHVQICDILIKPTCSDN</sequence>
<dbReference type="FunCoup" id="T1G2M7">
    <property type="interactions" value="202"/>
</dbReference>
<dbReference type="InterPro" id="IPR002347">
    <property type="entry name" value="SDR_fam"/>
</dbReference>
<dbReference type="Gene3D" id="3.40.50.720">
    <property type="entry name" value="NAD(P)-binding Rossmann-like Domain"/>
    <property type="match status" value="1"/>
</dbReference>
<name>T1G2M7_HELRO</name>
<dbReference type="STRING" id="6412.T1G2M7"/>
<organism evidence="5 6">
    <name type="scientific">Helobdella robusta</name>
    <name type="common">Californian leech</name>
    <dbReference type="NCBI Taxonomy" id="6412"/>
    <lineage>
        <taxon>Eukaryota</taxon>
        <taxon>Metazoa</taxon>
        <taxon>Spiralia</taxon>
        <taxon>Lophotrochozoa</taxon>
        <taxon>Annelida</taxon>
        <taxon>Clitellata</taxon>
        <taxon>Hirudinea</taxon>
        <taxon>Rhynchobdellida</taxon>
        <taxon>Glossiphoniidae</taxon>
        <taxon>Helobdella</taxon>
    </lineage>
</organism>
<evidence type="ECO:0000256" key="1">
    <source>
        <dbReference type="ARBA" id="ARBA00006484"/>
    </source>
</evidence>
<accession>T1G2M7</accession>
<dbReference type="GeneID" id="20215325"/>
<dbReference type="PRINTS" id="PR00081">
    <property type="entry name" value="GDHRDH"/>
</dbReference>
<evidence type="ECO:0000313" key="5">
    <source>
        <dbReference type="EnsemblMetazoa" id="HelroP76698"/>
    </source>
</evidence>
<reference evidence="6" key="1">
    <citation type="submission" date="2012-12" db="EMBL/GenBank/DDBJ databases">
        <authorList>
            <person name="Hellsten U."/>
            <person name="Grimwood J."/>
            <person name="Chapman J.A."/>
            <person name="Shapiro H."/>
            <person name="Aerts A."/>
            <person name="Otillar R.P."/>
            <person name="Terry A.Y."/>
            <person name="Boore J.L."/>
            <person name="Simakov O."/>
            <person name="Marletaz F."/>
            <person name="Cho S.-J."/>
            <person name="Edsinger-Gonzales E."/>
            <person name="Havlak P."/>
            <person name="Kuo D.-H."/>
            <person name="Larsson T."/>
            <person name="Lv J."/>
            <person name="Arendt D."/>
            <person name="Savage R."/>
            <person name="Osoegawa K."/>
            <person name="de Jong P."/>
            <person name="Lindberg D.R."/>
            <person name="Seaver E.C."/>
            <person name="Weisblat D.A."/>
            <person name="Putnam N.H."/>
            <person name="Grigoriev I.V."/>
            <person name="Rokhsar D.S."/>
        </authorList>
    </citation>
    <scope>NUCLEOTIDE SEQUENCE</scope>
</reference>
<dbReference type="CTD" id="20215325"/>
<dbReference type="PANTHER" id="PTHR43115">
    <property type="entry name" value="DEHYDROGENASE/REDUCTASE SDR FAMILY MEMBER 11"/>
    <property type="match status" value="1"/>
</dbReference>
<dbReference type="SUPFAM" id="SSF51735">
    <property type="entry name" value="NAD(P)-binding Rossmann-fold domains"/>
    <property type="match status" value="1"/>
</dbReference>
<keyword evidence="2" id="KW-0560">Oxidoreductase</keyword>
<dbReference type="HOGENOM" id="CLU_010194_2_10_1"/>
<dbReference type="GO" id="GO:0016616">
    <property type="term" value="F:oxidoreductase activity, acting on the CH-OH group of donors, NAD or NADP as acceptor"/>
    <property type="evidence" value="ECO:0007669"/>
    <property type="project" value="UniProtKB-ARBA"/>
</dbReference>
<evidence type="ECO:0000256" key="3">
    <source>
        <dbReference type="RuleBase" id="RU000363"/>
    </source>
</evidence>
<dbReference type="EMBL" id="AMQM01003543">
    <property type="status" value="NOT_ANNOTATED_CDS"/>
    <property type="molecule type" value="Genomic_DNA"/>
</dbReference>
<dbReference type="KEGG" id="hro:HELRODRAFT_76698"/>
<evidence type="ECO:0000313" key="6">
    <source>
        <dbReference type="Proteomes" id="UP000015101"/>
    </source>
</evidence>
<dbReference type="eggNOG" id="KOG1205">
    <property type="taxonomic scope" value="Eukaryota"/>
</dbReference>
<dbReference type="OrthoDB" id="1933717at2759"/>
<comment type="similarity">
    <text evidence="1 3">Belongs to the short-chain dehydrogenases/reductases (SDR) family.</text>
</comment>
<dbReference type="EnsemblMetazoa" id="HelroT76698">
    <property type="protein sequence ID" value="HelroP76698"/>
    <property type="gene ID" value="HelroG76698"/>
</dbReference>
<dbReference type="PANTHER" id="PTHR43115:SF4">
    <property type="entry name" value="DEHYDROGENASE_REDUCTASE SDR FAMILY MEMBER 11"/>
    <property type="match status" value="1"/>
</dbReference>
<evidence type="ECO:0008006" key="7">
    <source>
        <dbReference type="Google" id="ProtNLM"/>
    </source>
</evidence>
<gene>
    <name evidence="5" type="primary">20215325</name>
    <name evidence="4" type="ORF">HELRODRAFT_76698</name>
</gene>
<evidence type="ECO:0000313" key="4">
    <source>
        <dbReference type="EMBL" id="ESO07102.1"/>
    </source>
</evidence>
<reference evidence="5" key="3">
    <citation type="submission" date="2015-06" db="UniProtKB">
        <authorList>
            <consortium name="EnsemblMetazoa"/>
        </authorList>
    </citation>
    <scope>IDENTIFICATION</scope>
</reference>
<dbReference type="EMBL" id="KB096222">
    <property type="protein sequence ID" value="ESO07102.1"/>
    <property type="molecule type" value="Genomic_DNA"/>
</dbReference>